<dbReference type="EMBL" id="CP111021">
    <property type="protein sequence ID" value="WAR16880.1"/>
    <property type="molecule type" value="Genomic_DNA"/>
</dbReference>
<feature type="compositionally biased region" description="Polar residues" evidence="1">
    <location>
        <begin position="495"/>
        <end position="508"/>
    </location>
</feature>
<feature type="region of interest" description="Disordered" evidence="1">
    <location>
        <begin position="563"/>
        <end position="605"/>
    </location>
</feature>
<evidence type="ECO:0008006" key="4">
    <source>
        <dbReference type="Google" id="ProtNLM"/>
    </source>
</evidence>
<dbReference type="SUPFAM" id="SSF63829">
    <property type="entry name" value="Calcium-dependent phosphotriesterase"/>
    <property type="match status" value="1"/>
</dbReference>
<protein>
    <recommendedName>
        <fullName evidence="4">DZIP3-like HEPN domain-containing protein</fullName>
    </recommendedName>
</protein>
<organism evidence="2 3">
    <name type="scientific">Mya arenaria</name>
    <name type="common">Soft-shell clam</name>
    <dbReference type="NCBI Taxonomy" id="6604"/>
    <lineage>
        <taxon>Eukaryota</taxon>
        <taxon>Metazoa</taxon>
        <taxon>Spiralia</taxon>
        <taxon>Lophotrochozoa</taxon>
        <taxon>Mollusca</taxon>
        <taxon>Bivalvia</taxon>
        <taxon>Autobranchia</taxon>
        <taxon>Heteroconchia</taxon>
        <taxon>Euheterodonta</taxon>
        <taxon>Imparidentia</taxon>
        <taxon>Neoheterodontei</taxon>
        <taxon>Myida</taxon>
        <taxon>Myoidea</taxon>
        <taxon>Myidae</taxon>
        <taxon>Mya</taxon>
    </lineage>
</organism>
<dbReference type="InterPro" id="IPR011042">
    <property type="entry name" value="6-blade_b-propeller_TolB-like"/>
</dbReference>
<evidence type="ECO:0000313" key="3">
    <source>
        <dbReference type="Proteomes" id="UP001164746"/>
    </source>
</evidence>
<reference evidence="2" key="1">
    <citation type="submission" date="2022-11" db="EMBL/GenBank/DDBJ databases">
        <title>Centuries of genome instability and evolution in soft-shell clam transmissible cancer (bioRxiv).</title>
        <authorList>
            <person name="Hart S.F.M."/>
            <person name="Yonemitsu M.A."/>
            <person name="Giersch R.M."/>
            <person name="Beal B.F."/>
            <person name="Arriagada G."/>
            <person name="Davis B.W."/>
            <person name="Ostrander E.A."/>
            <person name="Goff S.P."/>
            <person name="Metzger M.J."/>
        </authorList>
    </citation>
    <scope>NUCLEOTIDE SEQUENCE</scope>
    <source>
        <strain evidence="2">MELC-2E11</strain>
        <tissue evidence="2">Siphon/mantle</tissue>
    </source>
</reference>
<accession>A0ABY7F3Y2</accession>
<dbReference type="Proteomes" id="UP001164746">
    <property type="component" value="Chromosome 10"/>
</dbReference>
<sequence>MAEASSADKKEQEFFTRVTLALTDCGTQLLYHLLLQRIRELTPKDSHRQPWSIDEFLYHNVKDILICIGKDKIKTNILYPGFEKKPDLSKWDIPLYVFVLLNACELDNNDAIHRQLIHELGNIRNIRNKMQHKGNPTLEEAIYQRFIARIVGAVERICDYIQEPRLKEKLLKKLEKYSSLGHIYPNDVISETGCKSVDIINESDAAVESGLQEMKTIIEKKRLTVDIPVMDVMVMFRNYNKENEHEITVRLLDIFSKALEDGTERTAERASNELDGVVKSLVRKLFDEKKEITKVSKGCLVLSIRCHNLDAVISLIQDSLSGKLEKVFEPLEDLIRTDADHERFEVYVGITRQTCWALFNDIFCQVLDKCDHRRFTVESAVQDDGIVVRIQGFLQNAIVKQEIRKTIKKKLVLALDQPRMDMILLSPKLHEEEEVEEKTTGSASKEITFGLEEKKKTKGEKAEENAGFRRLEEGKDNGSGTVARSGGGKGEVTPLTDQDQGKRQGNQSHSEELRFDQVKNSQATIFDLQLPESAKELQAVVDKYNYQPDISDLRDETSVLHNRMESKEKARPSLIKGKNREKSPAVVDKSNYQPDISELKDETLETKEKTRPSLIKIKGKDKENSPAVVVKLKYEPDISELENETRKQKCMYELELEPWDITTIAGNRVAVTTSAHQVWVLCVTGNGALLLENKINVDRRCYGIASCGDNLIVSYEHPDPGVEILDMRGNVIKVFVMDEDHKELFQFPDYLAVSPDLSTIYISDFDKDTLTICTLDGLVVGVVKDEENIDDPRNVTVDSAGRVYVCCQKSHTVSWVSPKTGTVTKLLGIEDNVMWPRCVAICDKRGCIFLGMGDNNVIKIFKNII</sequence>
<proteinExistence type="predicted"/>
<name>A0ABY7F3Y2_MYAAR</name>
<evidence type="ECO:0000256" key="1">
    <source>
        <dbReference type="SAM" id="MobiDB-lite"/>
    </source>
</evidence>
<keyword evidence="3" id="KW-1185">Reference proteome</keyword>
<evidence type="ECO:0000313" key="2">
    <source>
        <dbReference type="EMBL" id="WAR16880.1"/>
    </source>
</evidence>
<feature type="compositionally biased region" description="Basic and acidic residues" evidence="1">
    <location>
        <begin position="451"/>
        <end position="476"/>
    </location>
</feature>
<gene>
    <name evidence="2" type="ORF">MAR_031474</name>
</gene>
<feature type="region of interest" description="Disordered" evidence="1">
    <location>
        <begin position="430"/>
        <end position="516"/>
    </location>
</feature>
<dbReference type="Gene3D" id="2.120.10.30">
    <property type="entry name" value="TolB, C-terminal domain"/>
    <property type="match status" value="1"/>
</dbReference>